<name>A0A8J5THH0_ZIZPA</name>
<organism evidence="2 3">
    <name type="scientific">Zizania palustris</name>
    <name type="common">Northern wild rice</name>
    <dbReference type="NCBI Taxonomy" id="103762"/>
    <lineage>
        <taxon>Eukaryota</taxon>
        <taxon>Viridiplantae</taxon>
        <taxon>Streptophyta</taxon>
        <taxon>Embryophyta</taxon>
        <taxon>Tracheophyta</taxon>
        <taxon>Spermatophyta</taxon>
        <taxon>Magnoliopsida</taxon>
        <taxon>Liliopsida</taxon>
        <taxon>Poales</taxon>
        <taxon>Poaceae</taxon>
        <taxon>BOP clade</taxon>
        <taxon>Oryzoideae</taxon>
        <taxon>Oryzeae</taxon>
        <taxon>Zizaniinae</taxon>
        <taxon>Zizania</taxon>
    </lineage>
</organism>
<gene>
    <name evidence="2" type="ORF">GUJ93_ZPchr0014g47425</name>
</gene>
<reference evidence="2" key="2">
    <citation type="submission" date="2021-02" db="EMBL/GenBank/DDBJ databases">
        <authorList>
            <person name="Kimball J.A."/>
            <person name="Haas M.W."/>
            <person name="Macchietto M."/>
            <person name="Kono T."/>
            <person name="Duquette J."/>
            <person name="Shao M."/>
        </authorList>
    </citation>
    <scope>NUCLEOTIDE SEQUENCE</scope>
    <source>
        <tissue evidence="2">Fresh leaf tissue</tissue>
    </source>
</reference>
<feature type="region of interest" description="Disordered" evidence="1">
    <location>
        <begin position="1"/>
        <end position="27"/>
    </location>
</feature>
<keyword evidence="3" id="KW-1185">Reference proteome</keyword>
<dbReference type="Proteomes" id="UP000729402">
    <property type="component" value="Unassembled WGS sequence"/>
</dbReference>
<reference evidence="2" key="1">
    <citation type="journal article" date="2021" name="bioRxiv">
        <title>Whole Genome Assembly and Annotation of Northern Wild Rice, Zizania palustris L., Supports a Whole Genome Duplication in the Zizania Genus.</title>
        <authorList>
            <person name="Haas M."/>
            <person name="Kono T."/>
            <person name="Macchietto M."/>
            <person name="Millas R."/>
            <person name="McGilp L."/>
            <person name="Shao M."/>
            <person name="Duquette J."/>
            <person name="Hirsch C.N."/>
            <person name="Kimball J."/>
        </authorList>
    </citation>
    <scope>NUCLEOTIDE SEQUENCE</scope>
    <source>
        <tissue evidence="2">Fresh leaf tissue</tissue>
    </source>
</reference>
<accession>A0A8J5THH0</accession>
<evidence type="ECO:0000256" key="1">
    <source>
        <dbReference type="SAM" id="MobiDB-lite"/>
    </source>
</evidence>
<evidence type="ECO:0000313" key="2">
    <source>
        <dbReference type="EMBL" id="KAG8082479.1"/>
    </source>
</evidence>
<protein>
    <submittedName>
        <fullName evidence="2">Uncharacterized protein</fullName>
    </submittedName>
</protein>
<proteinExistence type="predicted"/>
<dbReference type="AlphaFoldDB" id="A0A8J5THH0"/>
<evidence type="ECO:0000313" key="3">
    <source>
        <dbReference type="Proteomes" id="UP000729402"/>
    </source>
</evidence>
<dbReference type="EMBL" id="JAAALK010000086">
    <property type="protein sequence ID" value="KAG8082479.1"/>
    <property type="molecule type" value="Genomic_DNA"/>
</dbReference>
<comment type="caution">
    <text evidence="2">The sequence shown here is derived from an EMBL/GenBank/DDBJ whole genome shotgun (WGS) entry which is preliminary data.</text>
</comment>
<sequence>MKPSSAITEPCSGRHSPSSPIRPASSVAGSAKGLAISPGAMLAHLPPPAGAQSAAWCVPRADGTEGLSPLAHPYGVVSFVL</sequence>